<dbReference type="AlphaFoldDB" id="A0A3P6STX0"/>
<protein>
    <submittedName>
        <fullName evidence="1">Uncharacterized protein</fullName>
    </submittedName>
</protein>
<accession>A0A3P6STX0</accession>
<dbReference type="Proteomes" id="UP000271098">
    <property type="component" value="Unassembled WGS sequence"/>
</dbReference>
<reference evidence="1 2" key="1">
    <citation type="submission" date="2018-11" db="EMBL/GenBank/DDBJ databases">
        <authorList>
            <consortium name="Pathogen Informatics"/>
        </authorList>
    </citation>
    <scope>NUCLEOTIDE SEQUENCE [LARGE SCALE GENOMIC DNA]</scope>
</reference>
<gene>
    <name evidence="1" type="ORF">GPUH_LOCUS7490</name>
</gene>
<proteinExistence type="predicted"/>
<name>A0A3P6STX0_9BILA</name>
<evidence type="ECO:0000313" key="2">
    <source>
        <dbReference type="Proteomes" id="UP000271098"/>
    </source>
</evidence>
<organism evidence="1 2">
    <name type="scientific">Gongylonema pulchrum</name>
    <dbReference type="NCBI Taxonomy" id="637853"/>
    <lineage>
        <taxon>Eukaryota</taxon>
        <taxon>Metazoa</taxon>
        <taxon>Ecdysozoa</taxon>
        <taxon>Nematoda</taxon>
        <taxon>Chromadorea</taxon>
        <taxon>Rhabditida</taxon>
        <taxon>Spirurina</taxon>
        <taxon>Spiruromorpha</taxon>
        <taxon>Spiruroidea</taxon>
        <taxon>Gongylonematidae</taxon>
        <taxon>Gongylonema</taxon>
    </lineage>
</organism>
<keyword evidence="2" id="KW-1185">Reference proteome</keyword>
<evidence type="ECO:0000313" key="1">
    <source>
        <dbReference type="EMBL" id="VDK58534.1"/>
    </source>
</evidence>
<dbReference type="EMBL" id="UYRT01019513">
    <property type="protein sequence ID" value="VDK58534.1"/>
    <property type="molecule type" value="Genomic_DNA"/>
</dbReference>
<dbReference type="OrthoDB" id="5810331at2759"/>
<sequence>MNIPISTEAGMQLYERWVHQGISSIMSAVANQRAETLNEYERSRLYRCSKAAEDIHQHARCVIRVIDANPRPLHTEKRCTELFSLLYYSFPVKGRNYSELACKAKNHSLLAQKLGSRTNRFNKLLSERSKEPVGVSLHSSHLPFRTRRSVVSRKSVQLHTEYEHITPLGIIGKYLTKTVKIIKNKDTRSSSVSLY</sequence>